<protein>
    <submittedName>
        <fullName evidence="1">Cellulose synthase operon protein YhjQ</fullName>
    </submittedName>
</protein>
<name>A0A235EKW4_9BURK</name>
<dbReference type="RefSeq" id="WP_094289711.1">
    <property type="nucleotide sequence ID" value="NZ_NOIG01000008.1"/>
</dbReference>
<dbReference type="AlphaFoldDB" id="A0A235EKW4"/>
<gene>
    <name evidence="1" type="primary">yhjQ</name>
    <name evidence="1" type="ORF">CBY09_11685</name>
</gene>
<dbReference type="OrthoDB" id="5288747at2"/>
<dbReference type="PANTHER" id="PTHR13696:SF99">
    <property type="entry name" value="COBYRINIC ACID AC-DIAMIDE SYNTHASE"/>
    <property type="match status" value="1"/>
</dbReference>
<dbReference type="Proteomes" id="UP000215441">
    <property type="component" value="Unassembled WGS sequence"/>
</dbReference>
<reference evidence="1 2" key="1">
    <citation type="submission" date="2017-07" db="EMBL/GenBank/DDBJ databases">
        <title>Acidovorax KNDSW TSA 6 genome sequence and assembly.</title>
        <authorList>
            <person name="Mayilraj S."/>
        </authorList>
    </citation>
    <scope>NUCLEOTIDE SEQUENCE [LARGE SCALE GENOMIC DNA]</scope>
    <source>
        <strain evidence="1 2">KNDSW-TSA6</strain>
    </source>
</reference>
<dbReference type="InterPro" id="IPR050678">
    <property type="entry name" value="DNA_Partitioning_ATPase"/>
</dbReference>
<dbReference type="InterPro" id="IPR027417">
    <property type="entry name" value="P-loop_NTPase"/>
</dbReference>
<evidence type="ECO:0000313" key="2">
    <source>
        <dbReference type="Proteomes" id="UP000215441"/>
    </source>
</evidence>
<keyword evidence="2" id="KW-1185">Reference proteome</keyword>
<dbReference type="Gene3D" id="3.40.50.300">
    <property type="entry name" value="P-loop containing nucleotide triphosphate hydrolases"/>
    <property type="match status" value="1"/>
</dbReference>
<dbReference type="NCBIfam" id="TIGR03371">
    <property type="entry name" value="cellulose_yhjQ"/>
    <property type="match status" value="1"/>
</dbReference>
<dbReference type="Pfam" id="PF06564">
    <property type="entry name" value="CBP_BcsQ"/>
    <property type="match status" value="1"/>
</dbReference>
<evidence type="ECO:0000313" key="1">
    <source>
        <dbReference type="EMBL" id="OYD49630.1"/>
    </source>
</evidence>
<organism evidence="1 2">
    <name type="scientific">Acidovorax kalamii</name>
    <dbReference type="NCBI Taxonomy" id="2004485"/>
    <lineage>
        <taxon>Bacteria</taxon>
        <taxon>Pseudomonadati</taxon>
        <taxon>Pseudomonadota</taxon>
        <taxon>Betaproteobacteria</taxon>
        <taxon>Burkholderiales</taxon>
        <taxon>Comamonadaceae</taxon>
        <taxon>Acidovorax</taxon>
    </lineage>
</organism>
<accession>A0A235EKW4</accession>
<dbReference type="PANTHER" id="PTHR13696">
    <property type="entry name" value="P-LOOP CONTAINING NUCLEOSIDE TRIPHOSPHATE HYDROLASE"/>
    <property type="match status" value="1"/>
</dbReference>
<dbReference type="EMBL" id="NOIG01000008">
    <property type="protein sequence ID" value="OYD49630.1"/>
    <property type="molecule type" value="Genomic_DNA"/>
</dbReference>
<dbReference type="InterPro" id="IPR017746">
    <property type="entry name" value="Cellulose_synthase_operon_BcsQ"/>
</dbReference>
<sequence>MKVVAVVSAKGGVGKTTLTANLATALQHQGAPTVLVVDLDPQNALGLHFGADPGALAGVSRASLSGDSWASVCQPSPSGVHVLPYGVVNEADRVAFERHLEAHPDWLAQQLQSLDLPPDALVFIDTPPGPSAYMQQALTAAQVVVVVNLPDAASYAALALMQRLVHTYCTPRPDFAGTLHVLNQADGARQLSKDITRVMQDSLGDRLIGVIHEDQAVREALAYDQSVLEYDTHGQAADDLRKCAQVLAQRLGLSLPGAAR</sequence>
<dbReference type="PIRSF" id="PIRSF009320">
    <property type="entry name" value="Nuc_binding_HP_1000"/>
    <property type="match status" value="1"/>
</dbReference>
<comment type="caution">
    <text evidence="1">The sequence shown here is derived from an EMBL/GenBank/DDBJ whole genome shotgun (WGS) entry which is preliminary data.</text>
</comment>
<dbReference type="SUPFAM" id="SSF52540">
    <property type="entry name" value="P-loop containing nucleoside triphosphate hydrolases"/>
    <property type="match status" value="1"/>
</dbReference>
<proteinExistence type="predicted"/>